<dbReference type="InterPro" id="IPR036086">
    <property type="entry name" value="ParB/Sulfiredoxin_sf"/>
</dbReference>
<dbReference type="EC" id="2.1.1.72" evidence="2"/>
<comment type="catalytic activity">
    <reaction evidence="6">
        <text>a 2'-deoxyadenosine in DNA + S-adenosyl-L-methionine = an N(6)-methyl-2'-deoxyadenosine in DNA + S-adenosyl-L-homocysteine + H(+)</text>
        <dbReference type="Rhea" id="RHEA:15197"/>
        <dbReference type="Rhea" id="RHEA-COMP:12418"/>
        <dbReference type="Rhea" id="RHEA-COMP:12419"/>
        <dbReference type="ChEBI" id="CHEBI:15378"/>
        <dbReference type="ChEBI" id="CHEBI:57856"/>
        <dbReference type="ChEBI" id="CHEBI:59789"/>
        <dbReference type="ChEBI" id="CHEBI:90615"/>
        <dbReference type="ChEBI" id="CHEBI:90616"/>
        <dbReference type="EC" id="2.1.1.72"/>
    </reaction>
</comment>
<organism evidence="8 9">
    <name type="scientific">Nostoc cf. commune SO-36</name>
    <dbReference type="NCBI Taxonomy" id="449208"/>
    <lineage>
        <taxon>Bacteria</taxon>
        <taxon>Bacillati</taxon>
        <taxon>Cyanobacteriota</taxon>
        <taxon>Cyanophyceae</taxon>
        <taxon>Nostocales</taxon>
        <taxon>Nostocaceae</taxon>
        <taxon>Nostoc</taxon>
    </lineage>
</organism>
<dbReference type="InterPro" id="IPR029063">
    <property type="entry name" value="SAM-dependent_MTases_sf"/>
</dbReference>
<dbReference type="Gene3D" id="3.40.50.150">
    <property type="entry name" value="Vaccinia Virus protein VP39"/>
    <property type="match status" value="1"/>
</dbReference>
<keyword evidence="4" id="KW-0808">Transferase</keyword>
<evidence type="ECO:0000256" key="1">
    <source>
        <dbReference type="ARBA" id="ARBA00006594"/>
    </source>
</evidence>
<dbReference type="SMART" id="SM00470">
    <property type="entry name" value="ParB"/>
    <property type="match status" value="1"/>
</dbReference>
<dbReference type="Pfam" id="PF02086">
    <property type="entry name" value="MethyltransfD12"/>
    <property type="match status" value="1"/>
</dbReference>
<dbReference type="SUPFAM" id="SSF110849">
    <property type="entry name" value="ParB/Sulfiredoxin"/>
    <property type="match status" value="1"/>
</dbReference>
<keyword evidence="9" id="KW-1185">Reference proteome</keyword>
<evidence type="ECO:0000256" key="3">
    <source>
        <dbReference type="ARBA" id="ARBA00022603"/>
    </source>
</evidence>
<accession>A0ABM7Z4W5</accession>
<proteinExistence type="inferred from homology"/>
<dbReference type="InterPro" id="IPR003115">
    <property type="entry name" value="ParB_N"/>
</dbReference>
<protein>
    <recommendedName>
        <fullName evidence="2">site-specific DNA-methyltransferase (adenine-specific)</fullName>
        <ecNumber evidence="2">2.1.1.72</ecNumber>
    </recommendedName>
</protein>
<evidence type="ECO:0000256" key="4">
    <source>
        <dbReference type="ARBA" id="ARBA00022679"/>
    </source>
</evidence>
<keyword evidence="5" id="KW-0949">S-adenosyl-L-methionine</keyword>
<evidence type="ECO:0000313" key="9">
    <source>
        <dbReference type="Proteomes" id="UP001055453"/>
    </source>
</evidence>
<gene>
    <name evidence="8" type="ORF">ANSO36C_38760</name>
</gene>
<name>A0ABM7Z4W5_NOSCO</name>
<evidence type="ECO:0000259" key="7">
    <source>
        <dbReference type="SMART" id="SM00470"/>
    </source>
</evidence>
<evidence type="ECO:0000256" key="6">
    <source>
        <dbReference type="ARBA" id="ARBA00047942"/>
    </source>
</evidence>
<dbReference type="Gene3D" id="1.10.1020.10">
    <property type="entry name" value="Adenine-specific Methyltransferase, Domain 2"/>
    <property type="match status" value="1"/>
</dbReference>
<dbReference type="Pfam" id="PF02195">
    <property type="entry name" value="ParB_N"/>
    <property type="match status" value="1"/>
</dbReference>
<dbReference type="PRINTS" id="PR00505">
    <property type="entry name" value="D12N6MTFRASE"/>
</dbReference>
<dbReference type="Proteomes" id="UP001055453">
    <property type="component" value="Chromosome"/>
</dbReference>
<dbReference type="InterPro" id="IPR023095">
    <property type="entry name" value="Ade_MeTrfase_dom_2"/>
</dbReference>
<dbReference type="Gene3D" id="3.90.1530.10">
    <property type="entry name" value="Conserved hypothetical protein from pyrococcus furiosus pfu- 392566-001, ParB domain"/>
    <property type="match status" value="1"/>
</dbReference>
<dbReference type="PROSITE" id="PS00092">
    <property type="entry name" value="N6_MTASE"/>
    <property type="match status" value="1"/>
</dbReference>
<feature type="domain" description="ParB-like N-terminal" evidence="7">
    <location>
        <begin position="302"/>
        <end position="395"/>
    </location>
</feature>
<reference evidence="8" key="1">
    <citation type="submission" date="2022-04" db="EMBL/GenBank/DDBJ databases">
        <title>Complete genome sequence of a cyanobacterium, Nostoc sp. SO-36, isolated in Antarctica.</title>
        <authorList>
            <person name="Kanesaki Y."/>
            <person name="Effendi D."/>
            <person name="Sakamoto T."/>
            <person name="Ohtani S."/>
            <person name="Awai K."/>
        </authorList>
    </citation>
    <scope>NUCLEOTIDE SEQUENCE</scope>
    <source>
        <strain evidence="8">SO-36</strain>
    </source>
</reference>
<dbReference type="EMBL" id="AP025732">
    <property type="protein sequence ID" value="BDI18074.1"/>
    <property type="molecule type" value="Genomic_DNA"/>
</dbReference>
<evidence type="ECO:0000256" key="2">
    <source>
        <dbReference type="ARBA" id="ARBA00011900"/>
    </source>
</evidence>
<keyword evidence="3" id="KW-0489">Methyltransferase</keyword>
<dbReference type="RefSeq" id="WP_251955809.1">
    <property type="nucleotide sequence ID" value="NZ_AP025732.1"/>
</dbReference>
<dbReference type="SUPFAM" id="SSF53335">
    <property type="entry name" value="S-adenosyl-L-methionine-dependent methyltransferases"/>
    <property type="match status" value="1"/>
</dbReference>
<evidence type="ECO:0000313" key="8">
    <source>
        <dbReference type="EMBL" id="BDI18074.1"/>
    </source>
</evidence>
<sequence length="575" mass="65321">MIKELKSPLRYPGGKQKDIPFLSEVIDRVNTTLGIKEFREPFLGGGSVLLYAIANLSAELYWGNDAHSLLMDFWCQTQEDVESLCKLVTDLRIAYSGPKHKSSEWTQFRSDYLKMLETLPNNRLHRAAKFFILNRSTSSETTESGGLTPLAYCDRFTVSSIERLRALNECLKKVIFTSQDYQELIRKPGKNVFIFLDPPYLSAEASKLYGKSGNLHTGFNHGLLAAELRNCPHNWLMTIDNSPGILDLYSWANIYPWEKLYSMTNAEGRKSKGGKELLVASFKIATTDLSDTTSTVVFLHSENADPKKLKPHPLNTEIYGTEDNISDLIESIREKGFFQNNPILVTQQGRTLQIISGHRRCRAAIEADLDQVPIVRVGSDLSKVEIESRVLDENLHRIKDGFQLLREFEHRKRIETAKLVKCEATYTNNKDENGKFQTNSSLDEFCDAAAHPLGYSGRTLEHGANALSIASQLNDKGYIEEAQQIISLIRAKKFDNAWQLAQRQRINKQTNTNPIQGEMFLEVSERQCYIKGIADADAEKIISEYGYNYTYLMKLVQLIDKHIQTDNYGWNDADS</sequence>
<comment type="similarity">
    <text evidence="1">Belongs to the N(4)/N(6)-methyltransferase family.</text>
</comment>
<dbReference type="InterPro" id="IPR002052">
    <property type="entry name" value="DNA_methylase_N6_adenine_CS"/>
</dbReference>
<evidence type="ECO:0000256" key="5">
    <source>
        <dbReference type="ARBA" id="ARBA00022691"/>
    </source>
</evidence>
<dbReference type="InterPro" id="IPR012327">
    <property type="entry name" value="MeTrfase_D12"/>
</dbReference>
<dbReference type="PANTHER" id="PTHR30481:SF2">
    <property type="entry name" value="SITE-SPECIFIC DNA-METHYLTRANSFERASE (ADENINE-SPECIFIC)"/>
    <property type="match status" value="1"/>
</dbReference>
<dbReference type="PANTHER" id="PTHR30481">
    <property type="entry name" value="DNA ADENINE METHYLASE"/>
    <property type="match status" value="1"/>
</dbReference>